<dbReference type="GeneID" id="10361758"/>
<feature type="compositionally biased region" description="Basic and acidic residues" evidence="1">
    <location>
        <begin position="307"/>
        <end position="327"/>
    </location>
</feature>
<evidence type="ECO:0000256" key="1">
    <source>
        <dbReference type="SAM" id="MobiDB-lite"/>
    </source>
</evidence>
<evidence type="ECO:0000313" key="3">
    <source>
        <dbReference type="Proteomes" id="UP000008138"/>
    </source>
</evidence>
<sequence length="342" mass="36041">MQGLKTILVWSAVLIAALAIMVYAGPTNATAVNATKANVTAVNATTVANVTQTSNMTEVYVVTPSGTIHLVYVSNGTVVVINYNKKVITANLKTTIYNGTTAYYIHVVGHAVGTFNSTYVSQLLSQVAATLKAGNTTQALSLLKQLAGYVAANNGTRKAELNIMLTAKSLNSTAPNATYLKAKIEYELERGLRKINGTRSELEVKAFVSNYSEIAKFLNAVASQIAPYSPSDAAQLKEVAGILANITAQIKELEITLANGTKIEVHKTGHGYKVEVSIGEEHHGKGGEEHHEHHEEGSAASTGGQKGGEDHHDHGSKSGGDHEDHKGGSSTSSGSEDEGGEE</sequence>
<name>F2L5J7_THEU7</name>
<accession>F2L5J7</accession>
<protein>
    <submittedName>
        <fullName evidence="2">Uncharacterized protein</fullName>
    </submittedName>
</protein>
<reference evidence="2 3" key="1">
    <citation type="journal article" date="2011" name="J. Bacteriol.">
        <title>Complete genome sequence of the thermoacidophilic crenarchaeon Thermoproteus uzoniensis 768-20.</title>
        <authorList>
            <person name="Mardanov A.V."/>
            <person name="Gumerov V.M."/>
            <person name="Beletsky A.V."/>
            <person name="Prokofeva M.I."/>
            <person name="Bonch-Osmolovskaya E.A."/>
            <person name="Ravin N.V."/>
            <person name="Skryabin K.G."/>
        </authorList>
    </citation>
    <scope>NUCLEOTIDE SEQUENCE [LARGE SCALE GENOMIC DNA]</scope>
    <source>
        <strain evidence="2 3">768-20</strain>
    </source>
</reference>
<evidence type="ECO:0000313" key="2">
    <source>
        <dbReference type="EMBL" id="AEA12368.1"/>
    </source>
</evidence>
<dbReference type="RefSeq" id="WP_013679704.1">
    <property type="nucleotide sequence ID" value="NC_015315.1"/>
</dbReference>
<gene>
    <name evidence="2" type="ordered locus">TUZN_0884</name>
</gene>
<keyword evidence="3" id="KW-1185">Reference proteome</keyword>
<proteinExistence type="predicted"/>
<dbReference type="AlphaFoldDB" id="F2L5J7"/>
<feature type="compositionally biased region" description="Basic and acidic residues" evidence="1">
    <location>
        <begin position="282"/>
        <end position="297"/>
    </location>
</feature>
<feature type="region of interest" description="Disordered" evidence="1">
    <location>
        <begin position="282"/>
        <end position="342"/>
    </location>
</feature>
<dbReference type="eggNOG" id="arCOG05423">
    <property type="taxonomic scope" value="Archaea"/>
</dbReference>
<dbReference type="KEGG" id="tuz:TUZN_0884"/>
<dbReference type="EMBL" id="CP002590">
    <property type="protein sequence ID" value="AEA12368.1"/>
    <property type="molecule type" value="Genomic_DNA"/>
</dbReference>
<dbReference type="Proteomes" id="UP000008138">
    <property type="component" value="Chromosome"/>
</dbReference>
<reference key="2">
    <citation type="submission" date="2011-03" db="EMBL/GenBank/DDBJ databases">
        <title>Complete genome sequence of the thermoacidophilic crenarchaeon Thermoproteus uzoniensis 768-20.</title>
        <authorList>
            <person name="Mardanov A.V."/>
            <person name="Gumerov V.M."/>
            <person name="Beletsky A.V."/>
            <person name="Prokofeva M.I."/>
            <person name="Bonch-Osmolovskaya E.A."/>
            <person name="Ravin N.V."/>
            <person name="Skryabin K.G."/>
        </authorList>
    </citation>
    <scope>NUCLEOTIDE SEQUENCE</scope>
    <source>
        <strain>768-20</strain>
    </source>
</reference>
<dbReference type="HOGENOM" id="CLU_069756_0_0_2"/>
<organism evidence="2 3">
    <name type="scientific">Thermoproteus uzoniensis (strain 768-20)</name>
    <dbReference type="NCBI Taxonomy" id="999630"/>
    <lineage>
        <taxon>Archaea</taxon>
        <taxon>Thermoproteota</taxon>
        <taxon>Thermoprotei</taxon>
        <taxon>Thermoproteales</taxon>
        <taxon>Thermoproteaceae</taxon>
        <taxon>Thermoproteus</taxon>
    </lineage>
</organism>
<dbReference type="OrthoDB" id="29066at2157"/>